<feature type="compositionally biased region" description="Acidic residues" evidence="5">
    <location>
        <begin position="241"/>
        <end position="258"/>
    </location>
</feature>
<dbReference type="PANTHER" id="PTHR23092:SF15">
    <property type="entry name" value="INACTIVE NON-CANONICAL POLY(A) RNA POLYMERASE PROTEIN TRF4-2-RELATED"/>
    <property type="match status" value="1"/>
</dbReference>
<dbReference type="GO" id="GO:0005730">
    <property type="term" value="C:nucleolus"/>
    <property type="evidence" value="ECO:0007669"/>
    <property type="project" value="TreeGrafter"/>
</dbReference>
<name>A0A0N0RTI2_ESCWE</name>
<dbReference type="Gene3D" id="3.30.460.10">
    <property type="entry name" value="Beta Polymerase, domain 2"/>
    <property type="match status" value="1"/>
</dbReference>
<feature type="compositionally biased region" description="Basic and acidic residues" evidence="5">
    <location>
        <begin position="125"/>
        <end position="139"/>
    </location>
</feature>
<feature type="region of interest" description="Disordered" evidence="5">
    <location>
        <begin position="1"/>
        <end position="336"/>
    </location>
</feature>
<accession>A0A0N0RTI2</accession>
<dbReference type="EC" id="2.7.7.19" evidence="2"/>
<feature type="compositionally biased region" description="Acidic residues" evidence="5">
    <location>
        <begin position="140"/>
        <end position="149"/>
    </location>
</feature>
<dbReference type="Pfam" id="PF22600">
    <property type="entry name" value="MTPAP-like_central"/>
    <property type="match status" value="1"/>
</dbReference>
<evidence type="ECO:0000256" key="2">
    <source>
        <dbReference type="ARBA" id="ARBA00012388"/>
    </source>
</evidence>
<feature type="domain" description="Poly(A) RNA polymerase mitochondrial-like central palm" evidence="7">
    <location>
        <begin position="369"/>
        <end position="506"/>
    </location>
</feature>
<dbReference type="SUPFAM" id="SSF81631">
    <property type="entry name" value="PAP/OAS1 substrate-binding domain"/>
    <property type="match status" value="1"/>
</dbReference>
<feature type="compositionally biased region" description="Low complexity" evidence="5">
    <location>
        <begin position="92"/>
        <end position="103"/>
    </location>
</feature>
<evidence type="ECO:0000256" key="5">
    <source>
        <dbReference type="SAM" id="MobiDB-lite"/>
    </source>
</evidence>
<dbReference type="PANTHER" id="PTHR23092">
    <property type="entry name" value="POLY(A) RNA POLYMERASE"/>
    <property type="match status" value="1"/>
</dbReference>
<feature type="compositionally biased region" description="Basic and acidic residues" evidence="5">
    <location>
        <begin position="194"/>
        <end position="215"/>
    </location>
</feature>
<dbReference type="Gene3D" id="1.10.1410.10">
    <property type="match status" value="1"/>
</dbReference>
<dbReference type="InterPro" id="IPR045862">
    <property type="entry name" value="Trf4-like"/>
</dbReference>
<evidence type="ECO:0000313" key="9">
    <source>
        <dbReference type="Proteomes" id="UP000053831"/>
    </source>
</evidence>
<keyword evidence="3" id="KW-0479">Metal-binding</keyword>
<keyword evidence="4" id="KW-0460">Magnesium</keyword>
<dbReference type="GO" id="GO:0043634">
    <property type="term" value="P:polyadenylation-dependent ncRNA catabolic process"/>
    <property type="evidence" value="ECO:0007669"/>
    <property type="project" value="TreeGrafter"/>
</dbReference>
<evidence type="ECO:0000313" key="8">
    <source>
        <dbReference type="EMBL" id="KOS19879.1"/>
    </source>
</evidence>
<sequence>MAPNPNRAPGRRQERRRSEPDSWRPGDKSSASDHRRRSYNDQDHRGNDSYRPHVPQGDFTFRSEKPAGIADFHSQDNYYSGKRPSQPRNSRGRPLGRFGRPRWLGPPNPSERALISGNHSSLPEENLHNGEGAKFRDLDELSDDDELDMDISSQSETEGPAKKRARSSAPGDSATQAAKWSNPDPYTALPCPDDELRKKRDVVKLIRKARLEDASSKPGTSTEAENFLSFDLSDSDKEAEKDDADEDKDEDEASDTDVTEIPKPPTEPPPPLPRGAPPVGPASDRAGAGWPSSLPNKPDLTRDRQGPLGSRKRTIDDEIKPPDYGQLKKVNMSPPKGHLLSSWEPKKDEDPCPWATVDHSATNNLALRLHKEIMDFYDYVKPKKFEQTIRDSLVENLKKAMRRDGRNFASAQAFPFGSFKSGLYLPTADMDLVVCSASFIRGGPPTYLGARSWLYKFQKLLVAQQVAEQDSIEVIAHARIPLVKFVDRITGLKVDVSFENLGGVDAIKTFLRWKDQYPAMPILVTVIKHFLLMRGLNEPVNGGIGGYSVICLVVSMLQLMPQVQSRSLIPEHHLGEMLLEFLDLYGSKFNYEVNAISLSRPVGYIRKNEVSSFSYKNRDRLSIIDPNNSANDISGGSSNTDAILARFHEAHKALRRRMREVGKAPEDGSILEVIMRGDYSSFRQQRGYLKHLHEKYIGACTD</sequence>
<organism evidence="8 9">
    <name type="scientific">Escovopsis weberi</name>
    <dbReference type="NCBI Taxonomy" id="150374"/>
    <lineage>
        <taxon>Eukaryota</taxon>
        <taxon>Fungi</taxon>
        <taxon>Dikarya</taxon>
        <taxon>Ascomycota</taxon>
        <taxon>Pezizomycotina</taxon>
        <taxon>Sordariomycetes</taxon>
        <taxon>Hypocreomycetidae</taxon>
        <taxon>Hypocreales</taxon>
        <taxon>Hypocreaceae</taxon>
        <taxon>Escovopsis</taxon>
    </lineage>
</organism>
<protein>
    <recommendedName>
        <fullName evidence="2">polynucleotide adenylyltransferase</fullName>
        <ecNumber evidence="2">2.7.7.19</ecNumber>
    </recommendedName>
</protein>
<evidence type="ECO:0000259" key="6">
    <source>
        <dbReference type="Pfam" id="PF03828"/>
    </source>
</evidence>
<dbReference type="STRING" id="150374.A0A0N0RTI2"/>
<dbReference type="OrthoDB" id="273917at2759"/>
<feature type="domain" description="PAP-associated" evidence="6">
    <location>
        <begin position="573"/>
        <end position="631"/>
    </location>
</feature>
<evidence type="ECO:0000259" key="7">
    <source>
        <dbReference type="Pfam" id="PF22600"/>
    </source>
</evidence>
<comment type="caution">
    <text evidence="8">The sequence shown here is derived from an EMBL/GenBank/DDBJ whole genome shotgun (WGS) entry which is preliminary data.</text>
</comment>
<dbReference type="GO" id="GO:0003729">
    <property type="term" value="F:mRNA binding"/>
    <property type="evidence" value="ECO:0007669"/>
    <property type="project" value="TreeGrafter"/>
</dbReference>
<dbReference type="CDD" id="cd05402">
    <property type="entry name" value="NT_PAP_TUTase"/>
    <property type="match status" value="1"/>
</dbReference>
<reference evidence="8 9" key="1">
    <citation type="submission" date="2015-07" db="EMBL/GenBank/DDBJ databases">
        <title>The genome of the fungus Escovopsis weberi, a specialized disease agent of ant agriculture.</title>
        <authorList>
            <person name="de Man T.J."/>
            <person name="Stajich J.E."/>
            <person name="Kubicek C.P."/>
            <person name="Chenthamara K."/>
            <person name="Atanasova L."/>
            <person name="Druzhinina I.S."/>
            <person name="Birnbaum S."/>
            <person name="Barribeau S.M."/>
            <person name="Teiling C."/>
            <person name="Suen G."/>
            <person name="Currie C."/>
            <person name="Gerardo N.M."/>
        </authorList>
    </citation>
    <scope>NUCLEOTIDE SEQUENCE [LARGE SCALE GENOMIC DNA]</scope>
</reference>
<dbReference type="InterPro" id="IPR002058">
    <property type="entry name" value="PAP_assoc"/>
</dbReference>
<feature type="compositionally biased region" description="Pro residues" evidence="5">
    <location>
        <begin position="262"/>
        <end position="280"/>
    </location>
</feature>
<comment type="similarity">
    <text evidence="1">Belongs to the DNA polymerase type-B-like family.</text>
</comment>
<dbReference type="InterPro" id="IPR054708">
    <property type="entry name" value="MTPAP-like_central"/>
</dbReference>
<dbReference type="SUPFAM" id="SSF81301">
    <property type="entry name" value="Nucleotidyltransferase"/>
    <property type="match status" value="1"/>
</dbReference>
<dbReference type="GO" id="GO:0046872">
    <property type="term" value="F:metal ion binding"/>
    <property type="evidence" value="ECO:0007669"/>
    <property type="project" value="UniProtKB-KW"/>
</dbReference>
<dbReference type="Pfam" id="PF03828">
    <property type="entry name" value="PAP_assoc"/>
    <property type="match status" value="1"/>
</dbReference>
<dbReference type="AlphaFoldDB" id="A0A0N0RTI2"/>
<keyword evidence="9" id="KW-1185">Reference proteome</keyword>
<dbReference type="GO" id="GO:0031499">
    <property type="term" value="C:TRAMP complex"/>
    <property type="evidence" value="ECO:0007669"/>
    <property type="project" value="TreeGrafter"/>
</dbReference>
<evidence type="ECO:0000256" key="1">
    <source>
        <dbReference type="ARBA" id="ARBA00008593"/>
    </source>
</evidence>
<evidence type="ECO:0000256" key="3">
    <source>
        <dbReference type="ARBA" id="ARBA00022723"/>
    </source>
</evidence>
<dbReference type="Proteomes" id="UP000053831">
    <property type="component" value="Unassembled WGS sequence"/>
</dbReference>
<feature type="compositionally biased region" description="Basic and acidic residues" evidence="5">
    <location>
        <begin position="16"/>
        <end position="51"/>
    </location>
</feature>
<dbReference type="EMBL" id="LGSR01000019">
    <property type="protein sequence ID" value="KOS19879.1"/>
    <property type="molecule type" value="Genomic_DNA"/>
</dbReference>
<evidence type="ECO:0000256" key="4">
    <source>
        <dbReference type="ARBA" id="ARBA00022842"/>
    </source>
</evidence>
<gene>
    <name evidence="8" type="ORF">ESCO_005633</name>
</gene>
<dbReference type="GO" id="GO:1990817">
    <property type="term" value="F:poly(A) RNA polymerase activity"/>
    <property type="evidence" value="ECO:0007669"/>
    <property type="project" value="UniProtKB-EC"/>
</dbReference>
<dbReference type="InterPro" id="IPR043519">
    <property type="entry name" value="NT_sf"/>
</dbReference>
<proteinExistence type="inferred from homology"/>
<dbReference type="GO" id="GO:0010605">
    <property type="term" value="P:negative regulation of macromolecule metabolic process"/>
    <property type="evidence" value="ECO:0007669"/>
    <property type="project" value="UniProtKB-ARBA"/>
</dbReference>
<dbReference type="GO" id="GO:0031123">
    <property type="term" value="P:RNA 3'-end processing"/>
    <property type="evidence" value="ECO:0007669"/>
    <property type="project" value="TreeGrafter"/>
</dbReference>